<dbReference type="Gene3D" id="2.40.170.20">
    <property type="entry name" value="TonB-dependent receptor, beta-barrel domain"/>
    <property type="match status" value="1"/>
</dbReference>
<dbReference type="Gene3D" id="2.170.130.10">
    <property type="entry name" value="TonB-dependent receptor, plug domain"/>
    <property type="match status" value="1"/>
</dbReference>
<dbReference type="SUPFAM" id="SSF49464">
    <property type="entry name" value="Carboxypeptidase regulatory domain-like"/>
    <property type="match status" value="1"/>
</dbReference>
<dbReference type="GO" id="GO:0009279">
    <property type="term" value="C:cell outer membrane"/>
    <property type="evidence" value="ECO:0007669"/>
    <property type="project" value="UniProtKB-SubCell"/>
</dbReference>
<dbReference type="InterPro" id="IPR023996">
    <property type="entry name" value="TonB-dep_OMP_SusC/RagA"/>
</dbReference>
<evidence type="ECO:0000256" key="1">
    <source>
        <dbReference type="ARBA" id="ARBA00004571"/>
    </source>
</evidence>
<organism evidence="9 10">
    <name type="scientific">Chitinophaga cymbidii</name>
    <dbReference type="NCBI Taxonomy" id="1096750"/>
    <lineage>
        <taxon>Bacteria</taxon>
        <taxon>Pseudomonadati</taxon>
        <taxon>Bacteroidota</taxon>
        <taxon>Chitinophagia</taxon>
        <taxon>Chitinophagales</taxon>
        <taxon>Chitinophagaceae</taxon>
        <taxon>Chitinophaga</taxon>
    </lineage>
</organism>
<reference evidence="9 10" key="1">
    <citation type="submission" date="2019-07" db="EMBL/GenBank/DDBJ databases">
        <title>Whole genome shotgun sequence of Chitinophaga cymbidii NBRC 109752.</title>
        <authorList>
            <person name="Hosoyama A."/>
            <person name="Uohara A."/>
            <person name="Ohji S."/>
            <person name="Ichikawa N."/>
        </authorList>
    </citation>
    <scope>NUCLEOTIDE SEQUENCE [LARGE SCALE GENOMIC DNA]</scope>
    <source>
        <strain evidence="9 10">NBRC 109752</strain>
    </source>
</reference>
<dbReference type="SUPFAM" id="SSF56935">
    <property type="entry name" value="Porins"/>
    <property type="match status" value="1"/>
</dbReference>
<dbReference type="AlphaFoldDB" id="A0A512RPM7"/>
<dbReference type="InterPro" id="IPR023997">
    <property type="entry name" value="TonB-dep_OMP_SusC/RagA_CS"/>
</dbReference>
<sequence length="1086" mass="120396">MLTASPGYGQGKEQQRISLDYSKASLATLFEAIEKKAGLVIMYENTDMMKQEDVQAVFRNRKVAEVMDRILQNKNLKWSILGRVIRVERRNDVKNDAAEPGVPAYQPVPPVRIYITSLEGQALAGASVINRKTNKSGITDAKGMLDLEVSAGDVLVVSYVGYATREITVKDVSPSLRFSLQVSDSKLDEIQVIAYGTTSRRLNTGAVTTVKAADIEKQPVGNPIIALSGRVPGLSIQQTTGVPGAAVRFNIRGLNSISGANDPFIIIDGVPFNSTNINMSQGNTMGAFGGASALNSINTADIESIEVLKDADATAIYGSRGANGVILITTKKGKSGKTGLNVNIYQGIGKVSRKLDLLDTRRYLDMRYEAFANDGVDWRAANVTANDLKLWDTTRYTDWQDVLVGGTAKYTSAQVGLSGGNQHTQFTLNGSYWKETSVFPGEFRDWKLSGRFGVNHRSANDRLRVDFSTIYTYDNNLIPSFNPFTDALSLPPNAPALYKEDGSINWEGGTFYNPIAYTLGTTQSLKSYNLNSSALFSYRLFKSVWLKANTGYSKADFNTVSLTPKSAVNPFFYYPTSNKGNYATIQNTGWNAEPYLEYETKLYQGKLSVMLGSTFQEQVRTTNSISASDFLDDKLMNNPASAKNVTVSPTGIVKYRYNAVFGRLNYNFQNKYIANLTMRRDGSSRFGPGRQFGNFGAVGLAWIFSEEGFAKRFAPVLSYGKLRASYGITGSDAIGDYAFLSTYSVSATASADRVALKPDRLYNPDYGWESNKKMDIELELGFLENRLMLSVNYYRNRSSNQLVGIPMPAMTGFTSINSNLPATVQNTGLELTLNTVNIRNENFSWNTSFNLTVPRNKLVAYPNLALSTYATSYVVGYPLSLEMLYDYVGVNSLTGVNVYRDRNGKDTSFITSFFFTQADRTILVNTGPRFYGGISNELQYRNFRLDIQLVYSRRTRNNDIAVLPGVAGRENNITAYVFNNSWRNPGEEALFPKFTQSTTSPAYRSRTSSSSEAYFTDTYYLRLNNLSLSWTLPQEWQRKLHASNARVYLLGQNLLTFTNFKGVDPETGTTSMPLMRVMTAGVQFNL</sequence>
<evidence type="ECO:0000256" key="5">
    <source>
        <dbReference type="ARBA" id="ARBA00023136"/>
    </source>
</evidence>
<dbReference type="InterPro" id="IPR012910">
    <property type="entry name" value="Plug_dom"/>
</dbReference>
<evidence type="ECO:0000256" key="7">
    <source>
        <dbReference type="PROSITE-ProRule" id="PRU01360"/>
    </source>
</evidence>
<dbReference type="InterPro" id="IPR037066">
    <property type="entry name" value="Plug_dom_sf"/>
</dbReference>
<gene>
    <name evidence="9" type="ORF">CCY01nite_39050</name>
</gene>
<dbReference type="InterPro" id="IPR039426">
    <property type="entry name" value="TonB-dep_rcpt-like"/>
</dbReference>
<dbReference type="Pfam" id="PF07715">
    <property type="entry name" value="Plug"/>
    <property type="match status" value="1"/>
</dbReference>
<accession>A0A512RPM7</accession>
<name>A0A512RPM7_9BACT</name>
<evidence type="ECO:0000313" key="9">
    <source>
        <dbReference type="EMBL" id="GEP97645.1"/>
    </source>
</evidence>
<keyword evidence="4 7" id="KW-0812">Transmembrane</keyword>
<dbReference type="Pfam" id="PF13715">
    <property type="entry name" value="CarbopepD_reg_2"/>
    <property type="match status" value="1"/>
</dbReference>
<evidence type="ECO:0000259" key="8">
    <source>
        <dbReference type="Pfam" id="PF07715"/>
    </source>
</evidence>
<evidence type="ECO:0000313" key="10">
    <source>
        <dbReference type="Proteomes" id="UP000321436"/>
    </source>
</evidence>
<comment type="similarity">
    <text evidence="7">Belongs to the TonB-dependent receptor family.</text>
</comment>
<dbReference type="EMBL" id="BKAU01000005">
    <property type="protein sequence ID" value="GEP97645.1"/>
    <property type="molecule type" value="Genomic_DNA"/>
</dbReference>
<comment type="subcellular location">
    <subcellularLocation>
        <location evidence="1 7">Cell outer membrane</location>
        <topology evidence="1 7">Multi-pass membrane protein</topology>
    </subcellularLocation>
</comment>
<comment type="caution">
    <text evidence="9">The sequence shown here is derived from an EMBL/GenBank/DDBJ whole genome shotgun (WGS) entry which is preliminary data.</text>
</comment>
<evidence type="ECO:0000256" key="3">
    <source>
        <dbReference type="ARBA" id="ARBA00022452"/>
    </source>
</evidence>
<proteinExistence type="inferred from homology"/>
<keyword evidence="3 7" id="KW-1134">Transmembrane beta strand</keyword>
<keyword evidence="2 7" id="KW-0813">Transport</keyword>
<keyword evidence="6 7" id="KW-0998">Cell outer membrane</keyword>
<dbReference type="NCBIfam" id="TIGR04056">
    <property type="entry name" value="OMP_RagA_SusC"/>
    <property type="match status" value="1"/>
</dbReference>
<keyword evidence="10" id="KW-1185">Reference proteome</keyword>
<evidence type="ECO:0000256" key="2">
    <source>
        <dbReference type="ARBA" id="ARBA00022448"/>
    </source>
</evidence>
<dbReference type="NCBIfam" id="TIGR04057">
    <property type="entry name" value="SusC_RagA_signa"/>
    <property type="match status" value="1"/>
</dbReference>
<dbReference type="Proteomes" id="UP000321436">
    <property type="component" value="Unassembled WGS sequence"/>
</dbReference>
<dbReference type="InterPro" id="IPR036942">
    <property type="entry name" value="Beta-barrel_TonB_sf"/>
</dbReference>
<evidence type="ECO:0000256" key="6">
    <source>
        <dbReference type="ARBA" id="ARBA00023237"/>
    </source>
</evidence>
<feature type="domain" description="TonB-dependent receptor plug" evidence="8">
    <location>
        <begin position="203"/>
        <end position="325"/>
    </location>
</feature>
<dbReference type="PROSITE" id="PS52016">
    <property type="entry name" value="TONB_DEPENDENT_REC_3"/>
    <property type="match status" value="1"/>
</dbReference>
<dbReference type="InterPro" id="IPR008969">
    <property type="entry name" value="CarboxyPept-like_regulatory"/>
</dbReference>
<evidence type="ECO:0000256" key="4">
    <source>
        <dbReference type="ARBA" id="ARBA00022692"/>
    </source>
</evidence>
<keyword evidence="5 7" id="KW-0472">Membrane</keyword>
<protein>
    <submittedName>
        <fullName evidence="9">SusC/RagA family TonB-linked outer membrane protein</fullName>
    </submittedName>
</protein>